<dbReference type="EMBL" id="QRUO01000002">
    <property type="protein sequence ID" value="RGR73927.1"/>
    <property type="molecule type" value="Genomic_DNA"/>
</dbReference>
<evidence type="ECO:0000313" key="11">
    <source>
        <dbReference type="EMBL" id="RGR73927.1"/>
    </source>
</evidence>
<protein>
    <submittedName>
        <fullName evidence="9">FimB/Mfa2 family fimbrial subunit</fullName>
    </submittedName>
    <submittedName>
        <fullName evidence="8">Putative lipoprotein</fullName>
    </submittedName>
</protein>
<evidence type="ECO:0000256" key="3">
    <source>
        <dbReference type="ARBA" id="ARBA00022729"/>
    </source>
</evidence>
<dbReference type="AlphaFoldDB" id="A0A174WSQ4"/>
<sequence>MDKPSYIRNFGMKAWVILVELLLLVSCDNAIYDDEGDCSVTYHLKFRYDMNMKFADAFTHEVKSVRLYAFNSNGELVWQADEQGEILASGDYTMKLELAPGDYHLMAWCGLDNGESFTVTDASHNCRMTDLHCKLNRYLDKATGVSYSNKDLHPLFHGSLDVSLPANDDGGDYTYVMPLTKDTNVFRVVLQHLSGQDINVDDFTFSIEDRNGWIAHDNTLKEDEPIVYRAWSTYSGEAGVDIATGKESRVTTIVKVAVAELTVSRLVLRDWSLYSRPMLIIRTTEGKLVASIPIIDYALLVKGNYNRKMSDQEYLDRQDEYNMTFFLDEQNQWINSVILINSWRVVLSNVDVD</sequence>
<keyword evidence="7 8" id="KW-0449">Lipoprotein</keyword>
<evidence type="ECO:0000313" key="12">
    <source>
        <dbReference type="Proteomes" id="UP000095725"/>
    </source>
</evidence>
<evidence type="ECO:0000313" key="14">
    <source>
        <dbReference type="Proteomes" id="UP000427825"/>
    </source>
</evidence>
<reference evidence="8 12" key="1">
    <citation type="submission" date="2015-09" db="EMBL/GenBank/DDBJ databases">
        <authorList>
            <consortium name="Pathogen Informatics"/>
        </authorList>
    </citation>
    <scope>NUCLEOTIDE SEQUENCE [LARGE SCALE GENOMIC DNA]</scope>
    <source>
        <strain evidence="8 12">2789STDY5834946</strain>
    </source>
</reference>
<reference evidence="14 15" key="3">
    <citation type="journal article" date="2019" name="Nat. Med.">
        <title>A library of human gut bacterial isolates paired with longitudinal multiomics data enables mechanistic microbiome research.</title>
        <authorList>
            <person name="Poyet M."/>
            <person name="Groussin M."/>
            <person name="Gibbons S.M."/>
            <person name="Avila-Pacheco J."/>
            <person name="Jiang X."/>
            <person name="Kearney S.M."/>
            <person name="Perrotta A.R."/>
            <person name="Berdy B."/>
            <person name="Zhao S."/>
            <person name="Lieberman T.D."/>
            <person name="Swanson P.K."/>
            <person name="Smith M."/>
            <person name="Roesemann S."/>
            <person name="Alexander J.E."/>
            <person name="Rich S.A."/>
            <person name="Livny J."/>
            <person name="Vlamakis H."/>
            <person name="Clish C."/>
            <person name="Bullock K."/>
            <person name="Deik A."/>
            <person name="Scott J."/>
            <person name="Pierce K.A."/>
            <person name="Xavier R.J."/>
            <person name="Alm E.J."/>
        </authorList>
    </citation>
    <scope>NUCLEOTIDE SEQUENCE [LARGE SCALE GENOMIC DNA]</scope>
    <source>
        <strain evidence="10 14">BIOML-A25</strain>
        <strain evidence="9 15">BIOML-A31</strain>
    </source>
</reference>
<accession>A0A174WSQ4</accession>
<evidence type="ECO:0000313" key="15">
    <source>
        <dbReference type="Proteomes" id="UP000475905"/>
    </source>
</evidence>
<evidence type="ECO:0000256" key="6">
    <source>
        <dbReference type="ARBA" id="ARBA00023237"/>
    </source>
</evidence>
<keyword evidence="4" id="KW-0472">Membrane</keyword>
<dbReference type="Proteomes" id="UP000427825">
    <property type="component" value="Unassembled WGS sequence"/>
</dbReference>
<evidence type="ECO:0000313" key="10">
    <source>
        <dbReference type="EMBL" id="KAA5479610.1"/>
    </source>
</evidence>
<evidence type="ECO:0000313" key="8">
    <source>
        <dbReference type="EMBL" id="CUQ50132.1"/>
    </source>
</evidence>
<dbReference type="EMBL" id="CZBL01000020">
    <property type="protein sequence ID" value="CUQ50132.1"/>
    <property type="molecule type" value="Genomic_DNA"/>
</dbReference>
<keyword evidence="3" id="KW-0732">Signal</keyword>
<dbReference type="Gene3D" id="2.60.40.2100">
    <property type="match status" value="1"/>
</dbReference>
<dbReference type="EMBL" id="VVYP01000015">
    <property type="protein sequence ID" value="KAA5462806.1"/>
    <property type="molecule type" value="Genomic_DNA"/>
</dbReference>
<organism evidence="8 12">
    <name type="scientific">Bacteroides caccae</name>
    <dbReference type="NCBI Taxonomy" id="47678"/>
    <lineage>
        <taxon>Bacteria</taxon>
        <taxon>Pseudomonadati</taxon>
        <taxon>Bacteroidota</taxon>
        <taxon>Bacteroidia</taxon>
        <taxon>Bacteroidales</taxon>
        <taxon>Bacteroidaceae</taxon>
        <taxon>Bacteroides</taxon>
    </lineage>
</organism>
<evidence type="ECO:0000256" key="4">
    <source>
        <dbReference type="ARBA" id="ARBA00023136"/>
    </source>
</evidence>
<dbReference type="Gene3D" id="2.60.40.2090">
    <property type="match status" value="1"/>
</dbReference>
<comment type="subcellular location">
    <subcellularLocation>
        <location evidence="1">Cell outer membrane</location>
    </subcellularLocation>
</comment>
<gene>
    <name evidence="11" type="ORF">DWY26_04085</name>
    <name evidence="8" type="ORF">ERS852558_03892</name>
    <name evidence="9" type="ORF">F2Y36_13005</name>
    <name evidence="10" type="ORF">F2Y39_03015</name>
</gene>
<dbReference type="EMBL" id="VVYJ01000002">
    <property type="protein sequence ID" value="KAA5479610.1"/>
    <property type="molecule type" value="Genomic_DNA"/>
</dbReference>
<dbReference type="Pfam" id="PF08842">
    <property type="entry name" value="Mfa2"/>
    <property type="match status" value="1"/>
</dbReference>
<proteinExistence type="inferred from homology"/>
<keyword evidence="5" id="KW-0564">Palmitate</keyword>
<reference evidence="11 13" key="2">
    <citation type="submission" date="2018-08" db="EMBL/GenBank/DDBJ databases">
        <title>A genome reference for cultivated species of the human gut microbiota.</title>
        <authorList>
            <person name="Zou Y."/>
            <person name="Xue W."/>
            <person name="Luo G."/>
        </authorList>
    </citation>
    <scope>NUCLEOTIDE SEQUENCE [LARGE SCALE GENOMIC DNA]</scope>
    <source>
        <strain evidence="11 13">AF24-29LB</strain>
    </source>
</reference>
<dbReference type="InterPro" id="IPR014941">
    <property type="entry name" value="FimB/Mfa2/Mfa3"/>
</dbReference>
<keyword evidence="6" id="KW-0998">Cell outer membrane</keyword>
<evidence type="ECO:0000313" key="13">
    <source>
        <dbReference type="Proteomes" id="UP000284205"/>
    </source>
</evidence>
<evidence type="ECO:0000256" key="1">
    <source>
        <dbReference type="ARBA" id="ARBA00004442"/>
    </source>
</evidence>
<dbReference type="Proteomes" id="UP000475905">
    <property type="component" value="Unassembled WGS sequence"/>
</dbReference>
<evidence type="ECO:0000256" key="5">
    <source>
        <dbReference type="ARBA" id="ARBA00023139"/>
    </source>
</evidence>
<dbReference type="Proteomes" id="UP000095725">
    <property type="component" value="Unassembled WGS sequence"/>
</dbReference>
<dbReference type="GO" id="GO:0009279">
    <property type="term" value="C:cell outer membrane"/>
    <property type="evidence" value="ECO:0007669"/>
    <property type="project" value="UniProtKB-SubCell"/>
</dbReference>
<evidence type="ECO:0000256" key="2">
    <source>
        <dbReference type="ARBA" id="ARBA00007248"/>
    </source>
</evidence>
<name>A0A174WSQ4_9BACE</name>
<comment type="similarity">
    <text evidence="2">Belongs to the bacteroidetes fimbrillin superfamily. FimB/Mfa2 family.</text>
</comment>
<dbReference type="RefSeq" id="WP_005676253.1">
    <property type="nucleotide sequence ID" value="NZ_CAXSSI010000019.1"/>
</dbReference>
<dbReference type="Proteomes" id="UP000284205">
    <property type="component" value="Unassembled WGS sequence"/>
</dbReference>
<evidence type="ECO:0000313" key="9">
    <source>
        <dbReference type="EMBL" id="KAA5462806.1"/>
    </source>
</evidence>
<evidence type="ECO:0000256" key="7">
    <source>
        <dbReference type="ARBA" id="ARBA00023288"/>
    </source>
</evidence>
<dbReference type="KEGG" id="bcac:CGC64_11955"/>